<accession>A0A4R6Y4G8</accession>
<name>A0A4R6Y4G8_9BURK</name>
<protein>
    <submittedName>
        <fullName evidence="2">RimJ/RimL family protein N-acetyltransferase</fullName>
    </submittedName>
</protein>
<feature type="domain" description="N-acetyltransferase" evidence="1">
    <location>
        <begin position="16"/>
        <end position="147"/>
    </location>
</feature>
<keyword evidence="3" id="KW-1185">Reference proteome</keyword>
<evidence type="ECO:0000259" key="1">
    <source>
        <dbReference type="Pfam" id="PF13302"/>
    </source>
</evidence>
<keyword evidence="2" id="KW-0808">Transferase</keyword>
<evidence type="ECO:0000313" key="3">
    <source>
        <dbReference type="Proteomes" id="UP000294480"/>
    </source>
</evidence>
<dbReference type="PANTHER" id="PTHR43610:SF1">
    <property type="entry name" value="N-ACETYLTRANSFERASE DOMAIN-CONTAINING PROTEIN"/>
    <property type="match status" value="1"/>
</dbReference>
<proteinExistence type="predicted"/>
<gene>
    <name evidence="2" type="ORF">DFR44_1296</name>
</gene>
<dbReference type="EMBL" id="SNZE01000029">
    <property type="protein sequence ID" value="TDR28979.1"/>
    <property type="molecule type" value="Genomic_DNA"/>
</dbReference>
<reference evidence="2 3" key="1">
    <citation type="submission" date="2019-03" db="EMBL/GenBank/DDBJ databases">
        <title>Genomic Encyclopedia of Type Strains, Phase IV (KMG-IV): sequencing the most valuable type-strain genomes for metagenomic binning, comparative biology and taxonomic classification.</title>
        <authorList>
            <person name="Goeker M."/>
        </authorList>
    </citation>
    <scope>NUCLEOTIDE SEQUENCE [LARGE SCALE GENOMIC DNA]</scope>
    <source>
        <strain evidence="2 3">DSM 102852</strain>
    </source>
</reference>
<dbReference type="InterPro" id="IPR016181">
    <property type="entry name" value="Acyl_CoA_acyltransferase"/>
</dbReference>
<dbReference type="Proteomes" id="UP000294480">
    <property type="component" value="Unassembled WGS sequence"/>
</dbReference>
<dbReference type="RefSeq" id="WP_162845245.1">
    <property type="nucleotide sequence ID" value="NZ_SNZE01000029.1"/>
</dbReference>
<comment type="caution">
    <text evidence="2">The sequence shown here is derived from an EMBL/GenBank/DDBJ whole genome shotgun (WGS) entry which is preliminary data.</text>
</comment>
<sequence>MNHTNSTALTGKYISLQPLTDSHFEAIWQIISSAPELYQYTTLGQTKEDLNKWFAQAKIDGAFVVMDNATQTLIGSTRLYNLNANVGHANLGYTWYAPECVGTNVNPEAKLLLLQHAFETLKLIRVGFEIDSDNMRSRKAVLKLGAQQEGILRKHRKRIHDGVVSDTCVFSIIQSEWDEVKINLQQRIQSS</sequence>
<dbReference type="PANTHER" id="PTHR43610">
    <property type="entry name" value="BLL6696 PROTEIN"/>
    <property type="match status" value="1"/>
</dbReference>
<dbReference type="AlphaFoldDB" id="A0A4R6Y4G8"/>
<dbReference type="InterPro" id="IPR000182">
    <property type="entry name" value="GNAT_dom"/>
</dbReference>
<evidence type="ECO:0000313" key="2">
    <source>
        <dbReference type="EMBL" id="TDR28979.1"/>
    </source>
</evidence>
<dbReference type="SUPFAM" id="SSF55729">
    <property type="entry name" value="Acyl-CoA N-acyltransferases (Nat)"/>
    <property type="match status" value="1"/>
</dbReference>
<organism evidence="2 3">
    <name type="scientific">Hydromonas duriensis</name>
    <dbReference type="NCBI Taxonomy" id="1527608"/>
    <lineage>
        <taxon>Bacteria</taxon>
        <taxon>Pseudomonadati</taxon>
        <taxon>Pseudomonadota</taxon>
        <taxon>Betaproteobacteria</taxon>
        <taxon>Burkholderiales</taxon>
        <taxon>Burkholderiaceae</taxon>
        <taxon>Hydromonas</taxon>
    </lineage>
</organism>
<dbReference type="Gene3D" id="3.40.630.30">
    <property type="match status" value="1"/>
</dbReference>
<dbReference type="GO" id="GO:0016747">
    <property type="term" value="F:acyltransferase activity, transferring groups other than amino-acyl groups"/>
    <property type="evidence" value="ECO:0007669"/>
    <property type="project" value="InterPro"/>
</dbReference>
<dbReference type="Pfam" id="PF13302">
    <property type="entry name" value="Acetyltransf_3"/>
    <property type="match status" value="1"/>
</dbReference>